<dbReference type="VEuPathDB" id="FungiDB:PC110_g23503"/>
<proteinExistence type="predicted"/>
<evidence type="ECO:0000313" key="2">
    <source>
        <dbReference type="Proteomes" id="UP000760860"/>
    </source>
</evidence>
<reference evidence="1" key="1">
    <citation type="submission" date="2018-05" db="EMBL/GenBank/DDBJ databases">
        <title>Effector identification in a new, highly contiguous assembly of the strawberry crown rot pathogen Phytophthora cactorum.</title>
        <authorList>
            <person name="Armitage A.D."/>
            <person name="Nellist C.F."/>
            <person name="Bates H."/>
            <person name="Vickerstaff R.J."/>
            <person name="Harrison R.J."/>
        </authorList>
    </citation>
    <scope>NUCLEOTIDE SEQUENCE</scope>
    <source>
        <strain evidence="1">P421</strain>
    </source>
</reference>
<comment type="caution">
    <text evidence="1">The sequence shown here is derived from an EMBL/GenBank/DDBJ whole genome shotgun (WGS) entry which is preliminary data.</text>
</comment>
<gene>
    <name evidence="1" type="ORF">PC129_g2866</name>
</gene>
<dbReference type="AlphaFoldDB" id="A0A8T1IMD7"/>
<dbReference type="EMBL" id="RCMV01000055">
    <property type="protein sequence ID" value="KAG3226525.1"/>
    <property type="molecule type" value="Genomic_DNA"/>
</dbReference>
<accession>A0A8T1IMD7</accession>
<dbReference type="Proteomes" id="UP000760860">
    <property type="component" value="Unassembled WGS sequence"/>
</dbReference>
<sequence>MRNTRLDRIDHFREPALDRLWETVLDHRCCTRELPLDHMRELMLNRVWETTLNHVIS</sequence>
<evidence type="ECO:0000313" key="1">
    <source>
        <dbReference type="EMBL" id="KAG3226525.1"/>
    </source>
</evidence>
<organism evidence="1 2">
    <name type="scientific">Phytophthora cactorum</name>
    <dbReference type="NCBI Taxonomy" id="29920"/>
    <lineage>
        <taxon>Eukaryota</taxon>
        <taxon>Sar</taxon>
        <taxon>Stramenopiles</taxon>
        <taxon>Oomycota</taxon>
        <taxon>Peronosporomycetes</taxon>
        <taxon>Peronosporales</taxon>
        <taxon>Peronosporaceae</taxon>
        <taxon>Phytophthora</taxon>
    </lineage>
</organism>
<name>A0A8T1IMD7_9STRA</name>
<protein>
    <submittedName>
        <fullName evidence="1">Uncharacterized protein</fullName>
    </submittedName>
</protein>